<accession>A0A511QK22</accession>
<keyword evidence="2" id="KW-1185">Reference proteome</keyword>
<sequence length="44" mass="5053">MPSLDNLIALIKVAKKRDQKRRRWGGGVHFPWCTRTFGGFTGSY</sequence>
<proteinExistence type="predicted"/>
<name>A0A511QK22_9VIBR</name>
<evidence type="ECO:0000313" key="1">
    <source>
        <dbReference type="EMBL" id="GEM77680.1"/>
    </source>
</evidence>
<dbReference type="AlphaFoldDB" id="A0A511QK22"/>
<protein>
    <submittedName>
        <fullName evidence="1">Uncharacterized protein</fullName>
    </submittedName>
</protein>
<evidence type="ECO:0000313" key="2">
    <source>
        <dbReference type="Proteomes" id="UP000321922"/>
    </source>
</evidence>
<comment type="caution">
    <text evidence="1">The sequence shown here is derived from an EMBL/GenBank/DDBJ whole genome shotgun (WGS) entry which is preliminary data.</text>
</comment>
<dbReference type="EMBL" id="BJXJ01000086">
    <property type="protein sequence ID" value="GEM77680.1"/>
    <property type="molecule type" value="Genomic_DNA"/>
</dbReference>
<organism evidence="1 2">
    <name type="scientific">Vibrio sagamiensis NBRC 104589</name>
    <dbReference type="NCBI Taxonomy" id="1219064"/>
    <lineage>
        <taxon>Bacteria</taxon>
        <taxon>Pseudomonadati</taxon>
        <taxon>Pseudomonadota</taxon>
        <taxon>Gammaproteobacteria</taxon>
        <taxon>Vibrionales</taxon>
        <taxon>Vibrionaceae</taxon>
        <taxon>Vibrio</taxon>
    </lineage>
</organism>
<reference evidence="1 2" key="1">
    <citation type="submission" date="2019-07" db="EMBL/GenBank/DDBJ databases">
        <title>Whole genome shotgun sequence of Vibrio sagamiensis NBRC 104589.</title>
        <authorList>
            <person name="Hosoyama A."/>
            <person name="Uohara A."/>
            <person name="Ohji S."/>
            <person name="Ichikawa N."/>
        </authorList>
    </citation>
    <scope>NUCLEOTIDE SEQUENCE [LARGE SCALE GENOMIC DNA]</scope>
    <source>
        <strain evidence="1 2">NBRC 104589</strain>
    </source>
</reference>
<dbReference type="Proteomes" id="UP000321922">
    <property type="component" value="Unassembled WGS sequence"/>
</dbReference>
<gene>
    <name evidence="1" type="ORF">VSA01S_37920</name>
</gene>